<dbReference type="EMBL" id="GL984404">
    <property type="protein sequence ID" value="EGR26910.1"/>
    <property type="molecule type" value="Genomic_DNA"/>
</dbReference>
<dbReference type="GO" id="GO:0016020">
    <property type="term" value="C:membrane"/>
    <property type="evidence" value="ECO:0007669"/>
    <property type="project" value="InterPro"/>
</dbReference>
<dbReference type="GO" id="GO:0005737">
    <property type="term" value="C:cytoplasm"/>
    <property type="evidence" value="ECO:0007669"/>
    <property type="project" value="TreeGrafter"/>
</dbReference>
<evidence type="ECO:0000256" key="2">
    <source>
        <dbReference type="ARBA" id="ARBA00022670"/>
    </source>
</evidence>
<dbReference type="EC" id="3.1.4.45" evidence="9"/>
<evidence type="ECO:0000256" key="3">
    <source>
        <dbReference type="ARBA" id="ARBA00022723"/>
    </source>
</evidence>
<evidence type="ECO:0000256" key="5">
    <source>
        <dbReference type="ARBA" id="ARBA00022833"/>
    </source>
</evidence>
<evidence type="ECO:0000256" key="8">
    <source>
        <dbReference type="PIRSR" id="PIRSR601577-2"/>
    </source>
</evidence>
<feature type="binding site" evidence="8">
    <location>
        <position position="165"/>
    </location>
    <ligand>
        <name>Zn(2+)</name>
        <dbReference type="ChEBI" id="CHEBI:29105"/>
        <note>catalytic</note>
    </ligand>
</feature>
<dbReference type="GeneID" id="14902958"/>
<dbReference type="GO" id="GO:0004222">
    <property type="term" value="F:metalloendopeptidase activity"/>
    <property type="evidence" value="ECO:0007669"/>
    <property type="project" value="InterPro"/>
</dbReference>
<dbReference type="STRING" id="857967.G0R6K0"/>
<evidence type="ECO:0000256" key="4">
    <source>
        <dbReference type="ARBA" id="ARBA00022801"/>
    </source>
</evidence>
<evidence type="ECO:0000256" key="1">
    <source>
        <dbReference type="ARBA" id="ARBA00005860"/>
    </source>
</evidence>
<dbReference type="OrthoDB" id="238768at2759"/>
<keyword evidence="4 9" id="KW-0378">Hydrolase</keyword>
<dbReference type="AlphaFoldDB" id="G0R6K0"/>
<keyword evidence="2" id="KW-0645">Protease</keyword>
<organism evidence="9 10">
    <name type="scientific">Ichthyophthirius multifiliis</name>
    <name type="common">White spot disease agent</name>
    <name type="synonym">Ich</name>
    <dbReference type="NCBI Taxonomy" id="5932"/>
    <lineage>
        <taxon>Eukaryota</taxon>
        <taxon>Sar</taxon>
        <taxon>Alveolata</taxon>
        <taxon>Ciliophora</taxon>
        <taxon>Intramacronucleata</taxon>
        <taxon>Oligohymenophorea</taxon>
        <taxon>Hymenostomatida</taxon>
        <taxon>Ophryoglenina</taxon>
        <taxon>Ichthyophthirius</taxon>
    </lineage>
</organism>
<dbReference type="InParanoid" id="G0R6K0"/>
<dbReference type="GO" id="GO:0046872">
    <property type="term" value="F:metal ion binding"/>
    <property type="evidence" value="ECO:0007669"/>
    <property type="project" value="UniProtKB-KW"/>
</dbReference>
<feature type="binding site" evidence="8">
    <location>
        <position position="93"/>
    </location>
    <ligand>
        <name>Zn(2+)</name>
        <dbReference type="ChEBI" id="CHEBI:29105"/>
        <note>catalytic</note>
    </ligand>
</feature>
<dbReference type="eggNOG" id="KOG2556">
    <property type="taxonomic scope" value="Eukaryota"/>
</dbReference>
<dbReference type="SUPFAM" id="SSF55486">
    <property type="entry name" value="Metalloproteases ('zincins'), catalytic domain"/>
    <property type="match status" value="1"/>
</dbReference>
<dbReference type="GO" id="GO:0007155">
    <property type="term" value="P:cell adhesion"/>
    <property type="evidence" value="ECO:0007669"/>
    <property type="project" value="InterPro"/>
</dbReference>
<dbReference type="RefSeq" id="XP_004023794.1">
    <property type="nucleotide sequence ID" value="XM_004023745.1"/>
</dbReference>
<keyword evidence="5 8" id="KW-0862">Zinc</keyword>
<keyword evidence="3 8" id="KW-0479">Metal-binding</keyword>
<evidence type="ECO:0000256" key="6">
    <source>
        <dbReference type="ARBA" id="ARBA00023049"/>
    </source>
</evidence>
<evidence type="ECO:0000313" key="10">
    <source>
        <dbReference type="Proteomes" id="UP000008983"/>
    </source>
</evidence>
<sequence>MRYKQSSPKCGEVTVPQNDKIQGKNSDLHIYVSYTNDEDDDYIAIASWCQFVDGLGPTHGEVNFNLNFMGKKNINDPIEFEDLMELLIHEITHILGFSNSDIPKWITHNKTPHIEPTIKQSIRGVEHLLIKTPNVLEFARQYFGCPTLLGMPLDYSDDYQSSDSHWKSTDIHNEYMNTFTSITQAYFSGFTANLLRDTGFYFQINASMEEKTFYGKGAGCEHILGKCKSSGREYCDPKTDQDLCDYYHHGSSICKVGYQNDADCNTLNAFANARCWDTKSNLNTVRAQENQSVKFGTDSRCFNADLWNQNKGKSQIKKKSGYCYKYECSSNGQQVNIWVGQTKIICKKNQEILNVKGYSGQIQCPENIQDFCVFKKMCPNFCSANGYCLNSNCYCAKGFSGIDCNTKLPTLNKL</sequence>
<dbReference type="PANTHER" id="PTHR10942:SF0">
    <property type="entry name" value="LEISHMANOLYSIN-LIKE PEPTIDASE"/>
    <property type="match status" value="1"/>
</dbReference>
<dbReference type="EC" id="3.4.24.36" evidence="9"/>
<evidence type="ECO:0000313" key="9">
    <source>
        <dbReference type="EMBL" id="EGR26910.1"/>
    </source>
</evidence>
<feature type="active site" evidence="7">
    <location>
        <position position="90"/>
    </location>
</feature>
<dbReference type="Gene3D" id="3.90.132.10">
    <property type="entry name" value="Leishmanolysin , domain 2"/>
    <property type="match status" value="1"/>
</dbReference>
<dbReference type="Gene3D" id="3.10.170.20">
    <property type="match status" value="1"/>
</dbReference>
<keyword evidence="6 8" id="KW-0482">Metalloprotease</keyword>
<dbReference type="OMA" id="WAMAERM"/>
<dbReference type="Gene3D" id="2.10.25.10">
    <property type="entry name" value="Laminin"/>
    <property type="match status" value="1"/>
</dbReference>
<dbReference type="PANTHER" id="PTHR10942">
    <property type="entry name" value="LEISHMANOLYSIN-LIKE PEPTIDASE"/>
    <property type="match status" value="1"/>
</dbReference>
<dbReference type="GO" id="GO:0003944">
    <property type="term" value="F:N-acetylglucosamine-1-phosphodiester alpha-N-acetylglucosaminidase activity"/>
    <property type="evidence" value="ECO:0007669"/>
    <property type="project" value="UniProtKB-EC"/>
</dbReference>
<dbReference type="InterPro" id="IPR001577">
    <property type="entry name" value="Peptidase_M8"/>
</dbReference>
<protein>
    <submittedName>
        <fullName evidence="9">Leishmanolysin family protein, putative</fullName>
        <ecNumber evidence="9">3.1.4.45</ecNumber>
        <ecNumber evidence="9">3.4.24.36</ecNumber>
    </submittedName>
</protein>
<dbReference type="Proteomes" id="UP000008983">
    <property type="component" value="Unassembled WGS sequence"/>
</dbReference>
<name>G0R6K0_ICHMU</name>
<evidence type="ECO:0000256" key="7">
    <source>
        <dbReference type="PIRSR" id="PIRSR601577-1"/>
    </source>
</evidence>
<feature type="binding site" evidence="8">
    <location>
        <position position="89"/>
    </location>
    <ligand>
        <name>Zn(2+)</name>
        <dbReference type="ChEBI" id="CHEBI:29105"/>
        <note>catalytic</note>
    </ligand>
</feature>
<comment type="cofactor">
    <cofactor evidence="8">
        <name>Zn(2+)</name>
        <dbReference type="ChEBI" id="CHEBI:29105"/>
    </cofactor>
    <text evidence="8">Binds 1 zinc ion per subunit.</text>
</comment>
<keyword evidence="10" id="KW-1185">Reference proteome</keyword>
<proteinExistence type="inferred from homology"/>
<accession>G0R6K0</accession>
<dbReference type="GO" id="GO:0006508">
    <property type="term" value="P:proteolysis"/>
    <property type="evidence" value="ECO:0007669"/>
    <property type="project" value="UniProtKB-KW"/>
</dbReference>
<comment type="similarity">
    <text evidence="1">Belongs to the peptidase M8 family.</text>
</comment>
<dbReference type="Pfam" id="PF01457">
    <property type="entry name" value="Peptidase_M8"/>
    <property type="match status" value="1"/>
</dbReference>
<gene>
    <name evidence="9" type="ORF">IMG5_205620</name>
</gene>
<reference evidence="9 10" key="1">
    <citation type="submission" date="2011-07" db="EMBL/GenBank/DDBJ databases">
        <authorList>
            <person name="Coyne R."/>
            <person name="Brami D."/>
            <person name="Johnson J."/>
            <person name="Hostetler J."/>
            <person name="Hannick L."/>
            <person name="Clark T."/>
            <person name="Cassidy-Hanley D."/>
            <person name="Inman J."/>
        </authorList>
    </citation>
    <scope>NUCLEOTIDE SEQUENCE [LARGE SCALE GENOMIC DNA]</scope>
    <source>
        <strain evidence="9 10">G5</strain>
    </source>
</reference>